<comment type="caution">
    <text evidence="1">The sequence shown here is derived from an EMBL/GenBank/DDBJ whole genome shotgun (WGS) entry which is preliminary data.</text>
</comment>
<sequence length="77" mass="9060">MFFQMTVSSNHPIQAHGVVNVMNIGSNDDSYELYFVVPPEIWNDFTQQKYINLDSKDRQKVGRLSQITQYILEMLLY</sequence>
<dbReference type="OrthoDB" id="2448891at2759"/>
<evidence type="ECO:0000313" key="1">
    <source>
        <dbReference type="EMBL" id="RIB25687.1"/>
    </source>
</evidence>
<dbReference type="AlphaFoldDB" id="A0A397VWJ6"/>
<keyword evidence="2" id="KW-1185">Reference proteome</keyword>
<dbReference type="EMBL" id="QKWP01000165">
    <property type="protein sequence ID" value="RIB25687.1"/>
    <property type="molecule type" value="Genomic_DNA"/>
</dbReference>
<dbReference type="Proteomes" id="UP000266673">
    <property type="component" value="Unassembled WGS sequence"/>
</dbReference>
<proteinExistence type="predicted"/>
<protein>
    <submittedName>
        <fullName evidence="1">Uncharacterized protein</fullName>
    </submittedName>
</protein>
<evidence type="ECO:0000313" key="2">
    <source>
        <dbReference type="Proteomes" id="UP000266673"/>
    </source>
</evidence>
<accession>A0A397VWJ6</accession>
<reference evidence="1 2" key="1">
    <citation type="submission" date="2018-06" db="EMBL/GenBank/DDBJ databases">
        <title>Comparative genomics reveals the genomic features of Rhizophagus irregularis, R. cerebriforme, R. diaphanum and Gigaspora rosea, and their symbiotic lifestyle signature.</title>
        <authorList>
            <person name="Morin E."/>
            <person name="San Clemente H."/>
            <person name="Chen E.C.H."/>
            <person name="De La Providencia I."/>
            <person name="Hainaut M."/>
            <person name="Kuo A."/>
            <person name="Kohler A."/>
            <person name="Murat C."/>
            <person name="Tang N."/>
            <person name="Roy S."/>
            <person name="Loubradou J."/>
            <person name="Henrissat B."/>
            <person name="Grigoriev I.V."/>
            <person name="Corradi N."/>
            <person name="Roux C."/>
            <person name="Martin F.M."/>
        </authorList>
    </citation>
    <scope>NUCLEOTIDE SEQUENCE [LARGE SCALE GENOMIC DNA]</scope>
    <source>
        <strain evidence="1 2">DAOM 194757</strain>
    </source>
</reference>
<gene>
    <name evidence="1" type="ORF">C2G38_2066819</name>
</gene>
<name>A0A397VWJ6_9GLOM</name>
<organism evidence="1 2">
    <name type="scientific">Gigaspora rosea</name>
    <dbReference type="NCBI Taxonomy" id="44941"/>
    <lineage>
        <taxon>Eukaryota</taxon>
        <taxon>Fungi</taxon>
        <taxon>Fungi incertae sedis</taxon>
        <taxon>Mucoromycota</taxon>
        <taxon>Glomeromycotina</taxon>
        <taxon>Glomeromycetes</taxon>
        <taxon>Diversisporales</taxon>
        <taxon>Gigasporaceae</taxon>
        <taxon>Gigaspora</taxon>
    </lineage>
</organism>